<reference evidence="4 5" key="1">
    <citation type="journal article" date="2018" name="MBio">
        <title>Comparative Genomics Reveals the Core Gene Toolbox for the Fungus-Insect Symbiosis.</title>
        <authorList>
            <person name="Wang Y."/>
            <person name="Stata M."/>
            <person name="Wang W."/>
            <person name="Stajich J.E."/>
            <person name="White M.M."/>
            <person name="Moncalvo J.M."/>
        </authorList>
    </citation>
    <scope>NUCLEOTIDE SEQUENCE [LARGE SCALE GENOMIC DNA]</scope>
    <source>
        <strain evidence="4 5">SWE-8-4</strain>
    </source>
</reference>
<feature type="domain" description="Hikeshi-like N-terminal" evidence="2">
    <location>
        <begin position="6"/>
        <end position="118"/>
    </location>
</feature>
<sequence>MFGCLVAGRLVQTNLEQVAENKFIFKLEQPHLINHLVVFLLGTVSFPEGYAATVHFKYPQAEWVYLGAVSNDKPSAIFRLGKKDPAAFASPDTLVAEIGISVETVQDVASTVQQNSQQTQLVSSQLSPPNPNNTAVKILQNLYDYLMSFATKQAQNPVLFGSNSPLPNGTQVIPAKAVEEWYKSYSNKISRGDI</sequence>
<dbReference type="GO" id="GO:0061608">
    <property type="term" value="F:nuclear import signal receptor activity"/>
    <property type="evidence" value="ECO:0007669"/>
    <property type="project" value="TreeGrafter"/>
</dbReference>
<dbReference type="PANTHER" id="PTHR12925:SF0">
    <property type="entry name" value="PROTEIN HIKESHI"/>
    <property type="match status" value="1"/>
</dbReference>
<dbReference type="AlphaFoldDB" id="A0A2T9YRA6"/>
<comment type="caution">
    <text evidence="4">The sequence shown here is derived from an EMBL/GenBank/DDBJ whole genome shotgun (WGS) entry which is preliminary data.</text>
</comment>
<dbReference type="PANTHER" id="PTHR12925">
    <property type="entry name" value="HIKESHI FAMILY MEMBER"/>
    <property type="match status" value="1"/>
</dbReference>
<dbReference type="Proteomes" id="UP000245383">
    <property type="component" value="Unassembled WGS sequence"/>
</dbReference>
<accession>A0A2T9YRA6</accession>
<dbReference type="STRING" id="133385.A0A2T9YRA6"/>
<evidence type="ECO:0000313" key="5">
    <source>
        <dbReference type="Proteomes" id="UP000245383"/>
    </source>
</evidence>
<dbReference type="InterPro" id="IPR031318">
    <property type="entry name" value="OPI10"/>
</dbReference>
<protein>
    <submittedName>
        <fullName evidence="4">Uncharacterized protein</fullName>
    </submittedName>
</protein>
<dbReference type="GO" id="GO:0005829">
    <property type="term" value="C:cytosol"/>
    <property type="evidence" value="ECO:0007669"/>
    <property type="project" value="TreeGrafter"/>
</dbReference>
<evidence type="ECO:0000256" key="1">
    <source>
        <dbReference type="ARBA" id="ARBA00006623"/>
    </source>
</evidence>
<dbReference type="InterPro" id="IPR008493">
    <property type="entry name" value="Hikeshi-like_N"/>
</dbReference>
<keyword evidence="5" id="KW-1185">Reference proteome</keyword>
<dbReference type="Pfam" id="PF05603">
    <property type="entry name" value="Hikeshi-like_N"/>
    <property type="match status" value="1"/>
</dbReference>
<evidence type="ECO:0000259" key="3">
    <source>
        <dbReference type="Pfam" id="PF21057"/>
    </source>
</evidence>
<evidence type="ECO:0000259" key="2">
    <source>
        <dbReference type="Pfam" id="PF05603"/>
    </source>
</evidence>
<dbReference type="OrthoDB" id="10248398at2759"/>
<dbReference type="GO" id="GO:0005634">
    <property type="term" value="C:nucleus"/>
    <property type="evidence" value="ECO:0007669"/>
    <property type="project" value="TreeGrafter"/>
</dbReference>
<organism evidence="4 5">
    <name type="scientific">Smittium simulii</name>
    <dbReference type="NCBI Taxonomy" id="133385"/>
    <lineage>
        <taxon>Eukaryota</taxon>
        <taxon>Fungi</taxon>
        <taxon>Fungi incertae sedis</taxon>
        <taxon>Zoopagomycota</taxon>
        <taxon>Kickxellomycotina</taxon>
        <taxon>Harpellomycetes</taxon>
        <taxon>Harpellales</taxon>
        <taxon>Legeriomycetaceae</taxon>
        <taxon>Smittium</taxon>
    </lineage>
</organism>
<dbReference type="Pfam" id="PF21057">
    <property type="entry name" value="Hikeshi-like_C"/>
    <property type="match status" value="1"/>
</dbReference>
<evidence type="ECO:0000313" key="4">
    <source>
        <dbReference type="EMBL" id="PVU94893.1"/>
    </source>
</evidence>
<dbReference type="GO" id="GO:0006606">
    <property type="term" value="P:protein import into nucleus"/>
    <property type="evidence" value="ECO:0007669"/>
    <property type="project" value="TreeGrafter"/>
</dbReference>
<proteinExistence type="inferred from homology"/>
<name>A0A2T9YRA6_9FUNG</name>
<gene>
    <name evidence="4" type="ORF">BB561_002198</name>
</gene>
<comment type="similarity">
    <text evidence="1">Belongs to the OPI10 family.</text>
</comment>
<dbReference type="EMBL" id="MBFR01000071">
    <property type="protein sequence ID" value="PVU94893.1"/>
    <property type="molecule type" value="Genomic_DNA"/>
</dbReference>
<dbReference type="InterPro" id="IPR048364">
    <property type="entry name" value="Hikeshi-like_C"/>
</dbReference>
<feature type="domain" description="Hikeshi-like C-terminal" evidence="3">
    <location>
        <begin position="133"/>
        <end position="191"/>
    </location>
</feature>